<dbReference type="GO" id="GO:0008664">
    <property type="term" value="F:RNA 2',3'-cyclic 3'-phosphodiesterase activity"/>
    <property type="evidence" value="ECO:0007669"/>
    <property type="project" value="UniProtKB-EC"/>
</dbReference>
<evidence type="ECO:0000313" key="5">
    <source>
        <dbReference type="EMBL" id="PFG28269.1"/>
    </source>
</evidence>
<accession>A0A2A9DQS4</accession>
<dbReference type="HAMAP" id="MF_01940">
    <property type="entry name" value="RNA_CPDase"/>
    <property type="match status" value="1"/>
</dbReference>
<protein>
    <recommendedName>
        <fullName evidence="2">RNA 2',3'-cyclic phosphodiesterase</fullName>
        <shortName evidence="2">RNA 2',3'-CPDase</shortName>
        <ecNumber evidence="2">3.1.4.58</ecNumber>
    </recommendedName>
</protein>
<dbReference type="Gene3D" id="3.90.1140.10">
    <property type="entry name" value="Cyclic phosphodiesterase"/>
    <property type="match status" value="1"/>
</dbReference>
<comment type="function">
    <text evidence="2">Hydrolyzes RNA 2',3'-cyclic phosphodiester to an RNA 2'-phosphomonoester.</text>
</comment>
<name>A0A2A9DQS4_9CORY</name>
<evidence type="ECO:0000313" key="6">
    <source>
        <dbReference type="Proteomes" id="UP000221653"/>
    </source>
</evidence>
<dbReference type="Proteomes" id="UP000221653">
    <property type="component" value="Unassembled WGS sequence"/>
</dbReference>
<dbReference type="InterPro" id="IPR004175">
    <property type="entry name" value="RNA_CPDase"/>
</dbReference>
<evidence type="ECO:0000256" key="2">
    <source>
        <dbReference type="HAMAP-Rule" id="MF_01940"/>
    </source>
</evidence>
<dbReference type="Pfam" id="PF02834">
    <property type="entry name" value="LigT_PEase"/>
    <property type="match status" value="1"/>
</dbReference>
<feature type="region of interest" description="Disordered" evidence="3">
    <location>
        <begin position="138"/>
        <end position="159"/>
    </location>
</feature>
<dbReference type="InterPro" id="IPR009097">
    <property type="entry name" value="Cyclic_Pdiesterase"/>
</dbReference>
<keyword evidence="1 2" id="KW-0378">Hydrolase</keyword>
<feature type="active site" description="Proton donor" evidence="2">
    <location>
        <position position="71"/>
    </location>
</feature>
<dbReference type="SUPFAM" id="SSF55144">
    <property type="entry name" value="LigT-like"/>
    <property type="match status" value="1"/>
</dbReference>
<proteinExistence type="inferred from homology"/>
<feature type="short sequence motif" description="HXTX 1" evidence="2">
    <location>
        <begin position="71"/>
        <end position="74"/>
    </location>
</feature>
<evidence type="ECO:0000256" key="3">
    <source>
        <dbReference type="SAM" id="MobiDB-lite"/>
    </source>
</evidence>
<comment type="similarity">
    <text evidence="2">Belongs to the 2H phosphoesterase superfamily. ThpR family.</text>
</comment>
<keyword evidence="6" id="KW-1185">Reference proteome</keyword>
<evidence type="ECO:0000259" key="4">
    <source>
        <dbReference type="Pfam" id="PF02834"/>
    </source>
</evidence>
<dbReference type="GO" id="GO:0016874">
    <property type="term" value="F:ligase activity"/>
    <property type="evidence" value="ECO:0007669"/>
    <property type="project" value="UniProtKB-KW"/>
</dbReference>
<keyword evidence="5" id="KW-0436">Ligase</keyword>
<sequence>MWGLNLILNLISRVTISPSIVRAPVLELEPVRLFAALPIPDEVREHAVTALRPIHHSHDRALRWTDPDNWHITLSFYGEQPDDCIDDVCHHLLYAATMGPLDISLKGAGCFSGRTLWLGVGGRSKDVGEMMARAALPYSDGTSSHPDSKRRPHMTVARARDPRNYESELVLRDAAHALSVYEGPTFTANYIAIMASYLGQGRGGGPRYEEVGQVLLC</sequence>
<dbReference type="AlphaFoldDB" id="A0A2A9DQS4"/>
<gene>
    <name evidence="5" type="ORF">ATK06_1372</name>
</gene>
<dbReference type="GO" id="GO:0004113">
    <property type="term" value="F:2',3'-cyclic-nucleotide 3'-phosphodiesterase activity"/>
    <property type="evidence" value="ECO:0007669"/>
    <property type="project" value="InterPro"/>
</dbReference>
<dbReference type="EMBL" id="PDJF01000001">
    <property type="protein sequence ID" value="PFG28269.1"/>
    <property type="molecule type" value="Genomic_DNA"/>
</dbReference>
<feature type="short sequence motif" description="HXTX 2" evidence="2">
    <location>
        <begin position="153"/>
        <end position="156"/>
    </location>
</feature>
<feature type="active site" description="Proton acceptor" evidence="2">
    <location>
        <position position="153"/>
    </location>
</feature>
<dbReference type="InterPro" id="IPR014051">
    <property type="entry name" value="Phosphoesterase_HXTX"/>
</dbReference>
<comment type="catalytic activity">
    <reaction evidence="2">
        <text>a 3'-end 2',3'-cyclophospho-ribonucleotide-RNA + H2O = a 3'-end 2'-phospho-ribonucleotide-RNA + H(+)</text>
        <dbReference type="Rhea" id="RHEA:11828"/>
        <dbReference type="Rhea" id="RHEA-COMP:10464"/>
        <dbReference type="Rhea" id="RHEA-COMP:17353"/>
        <dbReference type="ChEBI" id="CHEBI:15377"/>
        <dbReference type="ChEBI" id="CHEBI:15378"/>
        <dbReference type="ChEBI" id="CHEBI:83064"/>
        <dbReference type="ChEBI" id="CHEBI:173113"/>
        <dbReference type="EC" id="3.1.4.58"/>
    </reaction>
</comment>
<comment type="caution">
    <text evidence="5">The sequence shown here is derived from an EMBL/GenBank/DDBJ whole genome shotgun (WGS) entry which is preliminary data.</text>
</comment>
<dbReference type="EC" id="3.1.4.58" evidence="2"/>
<dbReference type="PANTHER" id="PTHR35561">
    <property type="entry name" value="RNA 2',3'-CYCLIC PHOSPHODIESTERASE"/>
    <property type="match status" value="1"/>
</dbReference>
<reference evidence="5 6" key="1">
    <citation type="submission" date="2017-10" db="EMBL/GenBank/DDBJ databases">
        <title>Sequencing the genomes of 1000 actinobacteria strains.</title>
        <authorList>
            <person name="Klenk H.-P."/>
        </authorList>
    </citation>
    <scope>NUCLEOTIDE SEQUENCE [LARGE SCALE GENOMIC DNA]</scope>
    <source>
        <strain evidence="5 6">DSM 20688</strain>
    </source>
</reference>
<dbReference type="NCBIfam" id="TIGR02258">
    <property type="entry name" value="2_5_ligase"/>
    <property type="match status" value="1"/>
</dbReference>
<dbReference type="PANTHER" id="PTHR35561:SF1">
    <property type="entry name" value="RNA 2',3'-CYCLIC PHOSPHODIESTERASE"/>
    <property type="match status" value="1"/>
</dbReference>
<organism evidence="5 6">
    <name type="scientific">Corynebacterium renale</name>
    <dbReference type="NCBI Taxonomy" id="1724"/>
    <lineage>
        <taxon>Bacteria</taxon>
        <taxon>Bacillati</taxon>
        <taxon>Actinomycetota</taxon>
        <taxon>Actinomycetes</taxon>
        <taxon>Mycobacteriales</taxon>
        <taxon>Corynebacteriaceae</taxon>
        <taxon>Corynebacterium</taxon>
    </lineage>
</organism>
<evidence type="ECO:0000256" key="1">
    <source>
        <dbReference type="ARBA" id="ARBA00022801"/>
    </source>
</evidence>
<feature type="domain" description="Phosphoesterase HXTX" evidence="4">
    <location>
        <begin position="37"/>
        <end position="114"/>
    </location>
</feature>